<keyword evidence="7" id="KW-1185">Reference proteome</keyword>
<evidence type="ECO:0000256" key="1">
    <source>
        <dbReference type="ARBA" id="ARBA00022714"/>
    </source>
</evidence>
<keyword evidence="1" id="KW-0001">2Fe-2S</keyword>
<dbReference type="Gene3D" id="3.10.20.30">
    <property type="match status" value="1"/>
</dbReference>
<dbReference type="InterPro" id="IPR012675">
    <property type="entry name" value="Beta-grasp_dom_sf"/>
</dbReference>
<evidence type="ECO:0000259" key="5">
    <source>
        <dbReference type="Pfam" id="PF00111"/>
    </source>
</evidence>
<name>A0AA88ABL5_FICCA</name>
<evidence type="ECO:0000256" key="4">
    <source>
        <dbReference type="ARBA" id="ARBA00023014"/>
    </source>
</evidence>
<comment type="caution">
    <text evidence="6">The sequence shown here is derived from an EMBL/GenBank/DDBJ whole genome shotgun (WGS) entry which is preliminary data.</text>
</comment>
<dbReference type="InterPro" id="IPR036010">
    <property type="entry name" value="2Fe-2S_ferredoxin-like_sf"/>
</dbReference>
<dbReference type="AlphaFoldDB" id="A0AA88ABL5"/>
<dbReference type="InterPro" id="IPR001041">
    <property type="entry name" value="2Fe-2S_ferredoxin-type"/>
</dbReference>
<evidence type="ECO:0000313" key="6">
    <source>
        <dbReference type="EMBL" id="GMN37176.1"/>
    </source>
</evidence>
<keyword evidence="4" id="KW-0411">Iron-sulfur</keyword>
<organism evidence="6 7">
    <name type="scientific">Ficus carica</name>
    <name type="common">Common fig</name>
    <dbReference type="NCBI Taxonomy" id="3494"/>
    <lineage>
        <taxon>Eukaryota</taxon>
        <taxon>Viridiplantae</taxon>
        <taxon>Streptophyta</taxon>
        <taxon>Embryophyta</taxon>
        <taxon>Tracheophyta</taxon>
        <taxon>Spermatophyta</taxon>
        <taxon>Magnoliopsida</taxon>
        <taxon>eudicotyledons</taxon>
        <taxon>Gunneridae</taxon>
        <taxon>Pentapetalae</taxon>
        <taxon>rosids</taxon>
        <taxon>fabids</taxon>
        <taxon>Rosales</taxon>
        <taxon>Moraceae</taxon>
        <taxon>Ficeae</taxon>
        <taxon>Ficus</taxon>
    </lineage>
</organism>
<dbReference type="SUPFAM" id="SSF54292">
    <property type="entry name" value="2Fe-2S ferredoxin-like"/>
    <property type="match status" value="1"/>
</dbReference>
<gene>
    <name evidence="6" type="ORF">TIFTF001_006600</name>
</gene>
<dbReference type="GO" id="GO:0009055">
    <property type="term" value="F:electron transfer activity"/>
    <property type="evidence" value="ECO:0007669"/>
    <property type="project" value="TreeGrafter"/>
</dbReference>
<dbReference type="GO" id="GO:0140647">
    <property type="term" value="P:P450-containing electron transport chain"/>
    <property type="evidence" value="ECO:0007669"/>
    <property type="project" value="InterPro"/>
</dbReference>
<dbReference type="CDD" id="cd00207">
    <property type="entry name" value="fer2"/>
    <property type="match status" value="1"/>
</dbReference>
<dbReference type="PANTHER" id="PTHR23426">
    <property type="entry name" value="FERREDOXIN/ADRENODOXIN"/>
    <property type="match status" value="1"/>
</dbReference>
<dbReference type="GO" id="GO:0051537">
    <property type="term" value="F:2 iron, 2 sulfur cluster binding"/>
    <property type="evidence" value="ECO:0007669"/>
    <property type="project" value="UniProtKB-KW"/>
</dbReference>
<keyword evidence="3" id="KW-0408">Iron</keyword>
<protein>
    <recommendedName>
        <fullName evidence="5">2Fe-2S ferredoxin-type domain-containing protein</fullName>
    </recommendedName>
</protein>
<feature type="domain" description="2Fe-2S ferredoxin-type" evidence="5">
    <location>
        <begin position="123"/>
        <end position="170"/>
    </location>
</feature>
<dbReference type="Pfam" id="PF00111">
    <property type="entry name" value="Fer2"/>
    <property type="match status" value="1"/>
</dbReference>
<evidence type="ECO:0000313" key="7">
    <source>
        <dbReference type="Proteomes" id="UP001187192"/>
    </source>
</evidence>
<evidence type="ECO:0000256" key="3">
    <source>
        <dbReference type="ARBA" id="ARBA00023004"/>
    </source>
</evidence>
<accession>A0AA88ABL5</accession>
<dbReference type="InterPro" id="IPR001055">
    <property type="entry name" value="Adrenodoxin-like"/>
</dbReference>
<dbReference type="Gramene" id="FCD_00005664-RA">
    <property type="protein sequence ID" value="FCD_00005664-RA:cds"/>
    <property type="gene ID" value="FCD_00005664"/>
</dbReference>
<dbReference type="PANTHER" id="PTHR23426:SF27">
    <property type="entry name" value="PHOTOSYNTHETIC NDH SUBUNIT OF SUBCOMPLEX B 3, CHLOROPLASTIC"/>
    <property type="match status" value="1"/>
</dbReference>
<proteinExistence type="predicted"/>
<dbReference type="GO" id="GO:0009535">
    <property type="term" value="C:chloroplast thylakoid membrane"/>
    <property type="evidence" value="ECO:0007669"/>
    <property type="project" value="TreeGrafter"/>
</dbReference>
<dbReference type="GO" id="GO:0046872">
    <property type="term" value="F:metal ion binding"/>
    <property type="evidence" value="ECO:0007669"/>
    <property type="project" value="UniProtKB-KW"/>
</dbReference>
<dbReference type="EMBL" id="BTGU01000006">
    <property type="protein sequence ID" value="GMN37176.1"/>
    <property type="molecule type" value="Genomic_DNA"/>
</dbReference>
<keyword evidence="2" id="KW-0479">Metal-binding</keyword>
<dbReference type="Proteomes" id="UP001187192">
    <property type="component" value="Unassembled WGS sequence"/>
</dbReference>
<sequence>MGTFQLSSLALSSSSSSSLSLNFNYITNAHKTLKTSCYKPLSFSGSTRARKIRAISTIPDSESEDTETDEPPSVDFAFVSSVLLPDGTPDVQLRTTRGGQKLRDIMLDANIDLYGPYSKPLSNCAGGGTCGTCMVEVIVGKELLNPRTDKEKEKLKRKPKNWRLACQTKVGEPDSNGLVVIQQLPEWKSHEWKYEEIDPSEPI</sequence>
<reference evidence="6" key="1">
    <citation type="submission" date="2023-07" db="EMBL/GenBank/DDBJ databases">
        <title>draft genome sequence of fig (Ficus carica).</title>
        <authorList>
            <person name="Takahashi T."/>
            <person name="Nishimura K."/>
        </authorList>
    </citation>
    <scope>NUCLEOTIDE SEQUENCE</scope>
</reference>
<evidence type="ECO:0000256" key="2">
    <source>
        <dbReference type="ARBA" id="ARBA00022723"/>
    </source>
</evidence>